<feature type="domain" description="Glycosyl transferase family 1" evidence="1">
    <location>
        <begin position="188"/>
        <end position="347"/>
    </location>
</feature>
<evidence type="ECO:0000259" key="1">
    <source>
        <dbReference type="Pfam" id="PF00534"/>
    </source>
</evidence>
<dbReference type="EMBL" id="SHNP01000007">
    <property type="protein sequence ID" value="MCX2975357.1"/>
    <property type="molecule type" value="Genomic_DNA"/>
</dbReference>
<dbReference type="Proteomes" id="UP001143307">
    <property type="component" value="Unassembled WGS sequence"/>
</dbReference>
<evidence type="ECO:0000313" key="3">
    <source>
        <dbReference type="Proteomes" id="UP001143307"/>
    </source>
</evidence>
<dbReference type="PANTHER" id="PTHR12526:SF638">
    <property type="entry name" value="SPORE COAT PROTEIN SA"/>
    <property type="match status" value="1"/>
</dbReference>
<dbReference type="RefSeq" id="WP_279253996.1">
    <property type="nucleotide sequence ID" value="NZ_SHNP01000007.1"/>
</dbReference>
<sequence>MKIVTLSSNTSWYLYNFRASTIRCFIKNGYRVICLSPEDDYSQKLKDDLGCEWLPLVMSNQGRNPFKDAGLVVQFWRYYRQLRPVAALHFTIKNNVYGTWAARTLGVLAINNVSGLGTAFIRRGLISAAVRLLYKVSQPLAYRVFCQNAEDMKKLADLKLVPLSRLELLPGSGVDLQRFHPGLKKDHTGPFRFLFAGRMLADKGLNELIAAVRAINAECVRCTLWLSGFADVENVSAVTSAQLSEWSREPGVEWLGPSDSMEDVYAQVDCVVLPSYREGMPRSLLEAGAMGLPVVTTSVPGCKDVVEDRVNGLVCEVKSSESLRLAMASMLEMTQEKRAKMGEQGRRLVSSKFDEKIVVDATLRAVESAVTARKYNKPAA</sequence>
<dbReference type="Pfam" id="PF00534">
    <property type="entry name" value="Glycos_transf_1"/>
    <property type="match status" value="1"/>
</dbReference>
<protein>
    <submittedName>
        <fullName evidence="2">Glycosyltransferase family 1 protein</fullName>
    </submittedName>
</protein>
<evidence type="ECO:0000313" key="2">
    <source>
        <dbReference type="EMBL" id="MCX2975357.1"/>
    </source>
</evidence>
<keyword evidence="3" id="KW-1185">Reference proteome</keyword>
<dbReference type="SUPFAM" id="SSF53756">
    <property type="entry name" value="UDP-Glycosyltransferase/glycogen phosphorylase"/>
    <property type="match status" value="1"/>
</dbReference>
<dbReference type="InterPro" id="IPR001296">
    <property type="entry name" value="Glyco_trans_1"/>
</dbReference>
<accession>A0ABT3SZC0</accession>
<proteinExistence type="predicted"/>
<dbReference type="PANTHER" id="PTHR12526">
    <property type="entry name" value="GLYCOSYLTRANSFERASE"/>
    <property type="match status" value="1"/>
</dbReference>
<dbReference type="Gene3D" id="3.40.50.2000">
    <property type="entry name" value="Glycogen Phosphorylase B"/>
    <property type="match status" value="2"/>
</dbReference>
<comment type="caution">
    <text evidence="2">The sequence shown here is derived from an EMBL/GenBank/DDBJ whole genome shotgun (WGS) entry which is preliminary data.</text>
</comment>
<dbReference type="CDD" id="cd03808">
    <property type="entry name" value="GT4_CapM-like"/>
    <property type="match status" value="1"/>
</dbReference>
<organism evidence="2 3">
    <name type="scientific">Candidatus Seongchinamella marina</name>
    <dbReference type="NCBI Taxonomy" id="2518990"/>
    <lineage>
        <taxon>Bacteria</taxon>
        <taxon>Pseudomonadati</taxon>
        <taxon>Pseudomonadota</taxon>
        <taxon>Gammaproteobacteria</taxon>
        <taxon>Cellvibrionales</taxon>
        <taxon>Halieaceae</taxon>
        <taxon>Seongchinamella</taxon>
    </lineage>
</organism>
<name>A0ABT3SZC0_9GAMM</name>
<reference evidence="2" key="1">
    <citation type="submission" date="2019-02" db="EMBL/GenBank/DDBJ databases">
        <authorList>
            <person name="Li S.-H."/>
        </authorList>
    </citation>
    <scope>NUCLEOTIDE SEQUENCE</scope>
    <source>
        <strain evidence="2">IMCC8485</strain>
    </source>
</reference>
<gene>
    <name evidence="2" type="ORF">EYC87_17390</name>
</gene>